<dbReference type="Proteomes" id="UP000663829">
    <property type="component" value="Unassembled WGS sequence"/>
</dbReference>
<feature type="transmembrane region" description="Helical" evidence="6">
    <location>
        <begin position="443"/>
        <end position="462"/>
    </location>
</feature>
<evidence type="ECO:0000313" key="9">
    <source>
        <dbReference type="Proteomes" id="UP000663829"/>
    </source>
</evidence>
<dbReference type="PANTHER" id="PTHR45649">
    <property type="entry name" value="AMINO-ACID PERMEASE BAT1"/>
    <property type="match status" value="1"/>
</dbReference>
<evidence type="ECO:0000256" key="5">
    <source>
        <dbReference type="ARBA" id="ARBA00023136"/>
    </source>
</evidence>
<feature type="transmembrane region" description="Helical" evidence="6">
    <location>
        <begin position="101"/>
        <end position="119"/>
    </location>
</feature>
<feature type="transmembrane region" description="Helical" evidence="6">
    <location>
        <begin position="325"/>
        <end position="346"/>
    </location>
</feature>
<evidence type="ECO:0000313" key="7">
    <source>
        <dbReference type="EMBL" id="CAF1185235.1"/>
    </source>
</evidence>
<dbReference type="PIRSF" id="PIRSF006060">
    <property type="entry name" value="AA_transporter"/>
    <property type="match status" value="1"/>
</dbReference>
<dbReference type="Pfam" id="PF13520">
    <property type="entry name" value="AA_permease_2"/>
    <property type="match status" value="1"/>
</dbReference>
<evidence type="ECO:0000256" key="1">
    <source>
        <dbReference type="ARBA" id="ARBA00004141"/>
    </source>
</evidence>
<comment type="caution">
    <text evidence="7">The sequence shown here is derived from an EMBL/GenBank/DDBJ whole genome shotgun (WGS) entry which is preliminary data.</text>
</comment>
<dbReference type="PANTHER" id="PTHR45649:SF26">
    <property type="entry name" value="OS04G0435100 PROTEIN"/>
    <property type="match status" value="1"/>
</dbReference>
<feature type="transmembrane region" description="Helical" evidence="6">
    <location>
        <begin position="274"/>
        <end position="296"/>
    </location>
</feature>
<feature type="transmembrane region" description="Helical" evidence="6">
    <location>
        <begin position="401"/>
        <end position="422"/>
    </location>
</feature>
<evidence type="ECO:0000256" key="2">
    <source>
        <dbReference type="ARBA" id="ARBA00022448"/>
    </source>
</evidence>
<evidence type="ECO:0008006" key="10">
    <source>
        <dbReference type="Google" id="ProtNLM"/>
    </source>
</evidence>
<feature type="transmembrane region" description="Helical" evidence="6">
    <location>
        <begin position="377"/>
        <end position="395"/>
    </location>
</feature>
<keyword evidence="2" id="KW-0813">Transport</keyword>
<dbReference type="Gene3D" id="1.20.1740.10">
    <property type="entry name" value="Amino acid/polyamine transporter I"/>
    <property type="match status" value="1"/>
</dbReference>
<accession>A0A814V9T0</accession>
<feature type="transmembrane region" description="Helical" evidence="6">
    <location>
        <begin position="474"/>
        <end position="493"/>
    </location>
</feature>
<evidence type="ECO:0000256" key="6">
    <source>
        <dbReference type="SAM" id="Phobius"/>
    </source>
</evidence>
<proteinExistence type="predicted"/>
<dbReference type="GO" id="GO:0006865">
    <property type="term" value="P:amino acid transport"/>
    <property type="evidence" value="ECO:0007669"/>
    <property type="project" value="InterPro"/>
</dbReference>
<protein>
    <recommendedName>
        <fullName evidence="10">Amino acid permease</fullName>
    </recommendedName>
</protein>
<feature type="transmembrane region" description="Helical" evidence="6">
    <location>
        <begin position="233"/>
        <end position="253"/>
    </location>
</feature>
<dbReference type="GO" id="GO:0016020">
    <property type="term" value="C:membrane"/>
    <property type="evidence" value="ECO:0007669"/>
    <property type="project" value="UniProtKB-SubCell"/>
</dbReference>
<feature type="transmembrane region" description="Helical" evidence="6">
    <location>
        <begin position="61"/>
        <end position="81"/>
    </location>
</feature>
<feature type="transmembrane region" description="Helical" evidence="6">
    <location>
        <begin position="30"/>
        <end position="54"/>
    </location>
</feature>
<dbReference type="EMBL" id="CAJNOQ010007995">
    <property type="protein sequence ID" value="CAF1185235.1"/>
    <property type="molecule type" value="Genomic_DNA"/>
</dbReference>
<dbReference type="InterPro" id="IPR004840">
    <property type="entry name" value="Amino_acid_permease_CS"/>
</dbReference>
<dbReference type="AlphaFoldDB" id="A0A814V9T0"/>
<keyword evidence="3 6" id="KW-0812">Transmembrane</keyword>
<evidence type="ECO:0000256" key="3">
    <source>
        <dbReference type="ARBA" id="ARBA00022692"/>
    </source>
</evidence>
<keyword evidence="5 6" id="KW-0472">Membrane</keyword>
<organism evidence="7 9">
    <name type="scientific">Didymodactylos carnosus</name>
    <dbReference type="NCBI Taxonomy" id="1234261"/>
    <lineage>
        <taxon>Eukaryota</taxon>
        <taxon>Metazoa</taxon>
        <taxon>Spiralia</taxon>
        <taxon>Gnathifera</taxon>
        <taxon>Rotifera</taxon>
        <taxon>Eurotatoria</taxon>
        <taxon>Bdelloidea</taxon>
        <taxon>Philodinida</taxon>
        <taxon>Philodinidae</taxon>
        <taxon>Didymodactylos</taxon>
    </lineage>
</organism>
<comment type="subcellular location">
    <subcellularLocation>
        <location evidence="1">Membrane</location>
        <topology evidence="1">Multi-pass membrane protein</topology>
    </subcellularLocation>
</comment>
<evidence type="ECO:0000256" key="4">
    <source>
        <dbReference type="ARBA" id="ARBA00022989"/>
    </source>
</evidence>
<reference evidence="7" key="1">
    <citation type="submission" date="2021-02" db="EMBL/GenBank/DDBJ databases">
        <authorList>
            <person name="Nowell W R."/>
        </authorList>
    </citation>
    <scope>NUCLEOTIDE SEQUENCE</scope>
</reference>
<evidence type="ECO:0000313" key="8">
    <source>
        <dbReference type="EMBL" id="CAF3949567.1"/>
    </source>
</evidence>
<dbReference type="EMBL" id="CAJOBC010007997">
    <property type="protein sequence ID" value="CAF3949567.1"/>
    <property type="molecule type" value="Genomic_DNA"/>
</dbReference>
<sequence length="523" mass="56854">MEKPIKEDTDIVLMREMGYEQELFRGFSSLMSFTFCFTAVNILCSVSIGFNYGLNTGGPAVIIWGWIIGSFFTIMIGLSLAEICSTYPSAGSVYHWAGQLVPIKYTAIASFICGWFNFLGNVAGDAAFSSGFAYIINAAIVLNGERNSTSGELLSDDKAPLNVYKQVGVSIGITAVWSIQNALRVDQQGWLNNLAAFIQIGSTIIIVVTILIMTKYRASAYTVFLTNYNSTGFTFGYVCIIGILSTLFSFSGYEAGAHLAEETRGAGKAAPKGIIATCVIGACVGFAYLLGLLFAIPDVADFITNADNPSFAVQVYELSVPERGALALTILLVINLYFAGMSSTTVTSRIGFAMARDGVFPGSKYLRVIYSRTQTPLATVVLVFIIDTLLLLLQLASSTAFAAILSITTIGYQVSYLIPILFRITVARKTFKLGEFNLGKFGVLIGTISSIWLFITSVFLFFPSTYPVTKDNMNWAIVVVAGVTFIAGLYWLLSARYWFVGPRRATDLPDDKINSSDVLVSRF</sequence>
<name>A0A814V9T0_9BILA</name>
<dbReference type="PROSITE" id="PS00218">
    <property type="entry name" value="AMINO_ACID_PERMEASE_1"/>
    <property type="match status" value="1"/>
</dbReference>
<dbReference type="Proteomes" id="UP000681722">
    <property type="component" value="Unassembled WGS sequence"/>
</dbReference>
<feature type="transmembrane region" description="Helical" evidence="6">
    <location>
        <begin position="190"/>
        <end position="213"/>
    </location>
</feature>
<dbReference type="OrthoDB" id="10054429at2759"/>
<dbReference type="InterPro" id="IPR002293">
    <property type="entry name" value="AA/rel_permease1"/>
</dbReference>
<keyword evidence="4 6" id="KW-1133">Transmembrane helix</keyword>
<gene>
    <name evidence="7" type="ORF">GPM918_LOCUS22912</name>
    <name evidence="8" type="ORF">SRO942_LOCUS22914</name>
</gene>
<keyword evidence="9" id="KW-1185">Reference proteome</keyword>
<dbReference type="GO" id="GO:0022857">
    <property type="term" value="F:transmembrane transporter activity"/>
    <property type="evidence" value="ECO:0007669"/>
    <property type="project" value="InterPro"/>
</dbReference>